<comment type="caution">
    <text evidence="4">The sequence shown here is derived from an EMBL/GenBank/DDBJ whole genome shotgun (WGS) entry which is preliminary data.</text>
</comment>
<gene>
    <name evidence="4" type="ORF">HC175_19705</name>
</gene>
<keyword evidence="5" id="KW-1185">Reference proteome</keyword>
<dbReference type="Pfam" id="PF01263">
    <property type="entry name" value="Aldose_epim"/>
    <property type="match status" value="1"/>
</dbReference>
<feature type="non-terminal residue" evidence="4">
    <location>
        <position position="1"/>
    </location>
</feature>
<dbReference type="PANTHER" id="PTHR10091">
    <property type="entry name" value="ALDOSE-1-EPIMERASE"/>
    <property type="match status" value="1"/>
</dbReference>
<keyword evidence="3" id="KW-0106">Calcium</keyword>
<dbReference type="InterPro" id="IPR011013">
    <property type="entry name" value="Gal_mutarotase_sf_dom"/>
</dbReference>
<dbReference type="Proteomes" id="UP000703674">
    <property type="component" value="Unassembled WGS sequence"/>
</dbReference>
<dbReference type="InterPro" id="IPR014718">
    <property type="entry name" value="GH-type_carb-bd"/>
</dbReference>
<comment type="subunit">
    <text evidence="2">Monomer.</text>
</comment>
<name>A0ABX1D759_9FLAO</name>
<dbReference type="PANTHER" id="PTHR10091:SF0">
    <property type="entry name" value="GALACTOSE MUTAROTASE"/>
    <property type="match status" value="1"/>
</dbReference>
<evidence type="ECO:0000256" key="3">
    <source>
        <dbReference type="ARBA" id="ARBA00022837"/>
    </source>
</evidence>
<sequence length="134" mass="15183">DVHLHGGEFGFSYKFWEVKEINEGEDPFVVLEYRSPHFEEGYPGNLHVQVKYTLTEADEVKIEYTAQTDRKTIVNLTNHAYINLNGRGDVDDHKLQIKAEKYLETNAQKIPTGSLPDTAGTELDFRKAAAIGEV</sequence>
<feature type="non-terminal residue" evidence="4">
    <location>
        <position position="134"/>
    </location>
</feature>
<evidence type="ECO:0000256" key="1">
    <source>
        <dbReference type="ARBA" id="ARBA00001913"/>
    </source>
</evidence>
<dbReference type="SUPFAM" id="SSF74650">
    <property type="entry name" value="Galactose mutarotase-like"/>
    <property type="match status" value="1"/>
</dbReference>
<proteinExistence type="predicted"/>
<protein>
    <submittedName>
        <fullName evidence="4">Galactose mutarotase</fullName>
    </submittedName>
</protein>
<dbReference type="Gene3D" id="2.70.98.10">
    <property type="match status" value="1"/>
</dbReference>
<evidence type="ECO:0000313" key="5">
    <source>
        <dbReference type="Proteomes" id="UP000703674"/>
    </source>
</evidence>
<comment type="cofactor">
    <cofactor evidence="1">
        <name>Ca(2+)</name>
        <dbReference type="ChEBI" id="CHEBI:29108"/>
    </cofactor>
</comment>
<accession>A0ABX1D759</accession>
<evidence type="ECO:0000256" key="2">
    <source>
        <dbReference type="ARBA" id="ARBA00011245"/>
    </source>
</evidence>
<evidence type="ECO:0000313" key="4">
    <source>
        <dbReference type="EMBL" id="NJW55142.1"/>
    </source>
</evidence>
<reference evidence="4 5" key="1">
    <citation type="submission" date="2020-03" db="EMBL/GenBank/DDBJ databases">
        <title>Salinimicrobium sp. nov, isolated from SCS.</title>
        <authorList>
            <person name="Cao W.R."/>
        </authorList>
    </citation>
    <scope>NUCLEOTIDE SEQUENCE [LARGE SCALE GENOMIC DNA]</scope>
    <source>
        <strain evidence="5">J15B91</strain>
    </source>
</reference>
<dbReference type="EMBL" id="JAAVJR010000851">
    <property type="protein sequence ID" value="NJW55142.1"/>
    <property type="molecule type" value="Genomic_DNA"/>
</dbReference>
<organism evidence="4 5">
    <name type="scientific">Salinimicrobium oceani</name>
    <dbReference type="NCBI Taxonomy" id="2722702"/>
    <lineage>
        <taxon>Bacteria</taxon>
        <taxon>Pseudomonadati</taxon>
        <taxon>Bacteroidota</taxon>
        <taxon>Flavobacteriia</taxon>
        <taxon>Flavobacteriales</taxon>
        <taxon>Flavobacteriaceae</taxon>
        <taxon>Salinimicrobium</taxon>
    </lineage>
</organism>
<dbReference type="InterPro" id="IPR008183">
    <property type="entry name" value="Aldose_1/G6P_1-epimerase"/>
</dbReference>